<name>A0A0R1P0K7_9LACO</name>
<protein>
    <recommendedName>
        <fullName evidence="5">Thiamine diphosphokinase</fullName>
        <ecNumber evidence="5">2.7.6.2</ecNumber>
    </recommendedName>
</protein>
<evidence type="ECO:0000256" key="5">
    <source>
        <dbReference type="NCBIfam" id="TIGR01378"/>
    </source>
</evidence>
<evidence type="ECO:0000313" key="8">
    <source>
        <dbReference type="Proteomes" id="UP000051439"/>
    </source>
</evidence>
<proteinExistence type="predicted"/>
<evidence type="ECO:0000313" key="7">
    <source>
        <dbReference type="EMBL" id="KRL23458.1"/>
    </source>
</evidence>
<dbReference type="NCBIfam" id="TIGR01378">
    <property type="entry name" value="thi_PPkinase"/>
    <property type="match status" value="1"/>
</dbReference>
<keyword evidence="8" id="KW-1185">Reference proteome</keyword>
<gene>
    <name evidence="7" type="ORF">FC98_GL000185</name>
</gene>
<accession>A0A0R1P0K7</accession>
<dbReference type="SMART" id="SM00983">
    <property type="entry name" value="TPK_B1_binding"/>
    <property type="match status" value="1"/>
</dbReference>
<keyword evidence="4" id="KW-0067">ATP-binding</keyword>
<dbReference type="InterPro" id="IPR036759">
    <property type="entry name" value="TPK_catalytic_sf"/>
</dbReference>
<dbReference type="AlphaFoldDB" id="A0A0R1P0K7"/>
<dbReference type="Proteomes" id="UP000051439">
    <property type="component" value="Unassembled WGS sequence"/>
</dbReference>
<dbReference type="GO" id="GO:0005524">
    <property type="term" value="F:ATP binding"/>
    <property type="evidence" value="ECO:0007669"/>
    <property type="project" value="UniProtKB-KW"/>
</dbReference>
<dbReference type="GO" id="GO:0004788">
    <property type="term" value="F:thiamine diphosphokinase activity"/>
    <property type="evidence" value="ECO:0007669"/>
    <property type="project" value="UniProtKB-UniRule"/>
</dbReference>
<dbReference type="CDD" id="cd07995">
    <property type="entry name" value="TPK"/>
    <property type="match status" value="1"/>
</dbReference>
<keyword evidence="3 7" id="KW-0418">Kinase</keyword>
<organism evidence="7 8">
    <name type="scientific">Lentilactobacillus kisonensis DSM 19906 = JCM 15041</name>
    <dbReference type="NCBI Taxonomy" id="1423766"/>
    <lineage>
        <taxon>Bacteria</taxon>
        <taxon>Bacillati</taxon>
        <taxon>Bacillota</taxon>
        <taxon>Bacilli</taxon>
        <taxon>Lactobacillales</taxon>
        <taxon>Lactobacillaceae</taxon>
        <taxon>Lentilactobacillus</taxon>
    </lineage>
</organism>
<dbReference type="InterPro" id="IPR007371">
    <property type="entry name" value="TPK_catalytic"/>
</dbReference>
<evidence type="ECO:0000256" key="4">
    <source>
        <dbReference type="ARBA" id="ARBA00022840"/>
    </source>
</evidence>
<reference evidence="7 8" key="1">
    <citation type="journal article" date="2015" name="Genome Announc.">
        <title>Expanding the biotechnology potential of lactobacilli through comparative genomics of 213 strains and associated genera.</title>
        <authorList>
            <person name="Sun Z."/>
            <person name="Harris H.M."/>
            <person name="McCann A."/>
            <person name="Guo C."/>
            <person name="Argimon S."/>
            <person name="Zhang W."/>
            <person name="Yang X."/>
            <person name="Jeffery I.B."/>
            <person name="Cooney J.C."/>
            <person name="Kagawa T.F."/>
            <person name="Liu W."/>
            <person name="Song Y."/>
            <person name="Salvetti E."/>
            <person name="Wrobel A."/>
            <person name="Rasinkangas P."/>
            <person name="Parkhill J."/>
            <person name="Rea M.C."/>
            <person name="O'Sullivan O."/>
            <person name="Ritari J."/>
            <person name="Douillard F.P."/>
            <person name="Paul Ross R."/>
            <person name="Yang R."/>
            <person name="Briner A.E."/>
            <person name="Felis G.E."/>
            <person name="de Vos W.M."/>
            <person name="Barrangou R."/>
            <person name="Klaenhammer T.R."/>
            <person name="Caufield P.W."/>
            <person name="Cui Y."/>
            <person name="Zhang H."/>
            <person name="O'Toole P.W."/>
        </authorList>
    </citation>
    <scope>NUCLEOTIDE SEQUENCE [LARGE SCALE GENOMIC DNA]</scope>
    <source>
        <strain evidence="7 8">DSM 19906</strain>
    </source>
</reference>
<dbReference type="InterPro" id="IPR006282">
    <property type="entry name" value="Thi_PPkinase"/>
</dbReference>
<dbReference type="GO" id="GO:0030975">
    <property type="term" value="F:thiamine binding"/>
    <property type="evidence" value="ECO:0007669"/>
    <property type="project" value="InterPro"/>
</dbReference>
<dbReference type="Gene3D" id="3.40.50.10240">
    <property type="entry name" value="Thiamin pyrophosphokinase, catalytic domain"/>
    <property type="match status" value="1"/>
</dbReference>
<evidence type="ECO:0000256" key="3">
    <source>
        <dbReference type="ARBA" id="ARBA00022777"/>
    </source>
</evidence>
<keyword evidence="1" id="KW-0808">Transferase</keyword>
<dbReference type="Pfam" id="PF04265">
    <property type="entry name" value="TPK_B1_binding"/>
    <property type="match status" value="1"/>
</dbReference>
<evidence type="ECO:0000259" key="6">
    <source>
        <dbReference type="SMART" id="SM00983"/>
    </source>
</evidence>
<dbReference type="EC" id="2.7.6.2" evidence="5"/>
<dbReference type="InterPro" id="IPR053149">
    <property type="entry name" value="TPK"/>
</dbReference>
<dbReference type="PANTHER" id="PTHR41299">
    <property type="entry name" value="THIAMINE PYROPHOSPHOKINASE"/>
    <property type="match status" value="1"/>
</dbReference>
<dbReference type="RefSeq" id="WP_008856833.1">
    <property type="nucleotide sequence ID" value="NZ_AZEB01000001.1"/>
</dbReference>
<dbReference type="SUPFAM" id="SSF63999">
    <property type="entry name" value="Thiamin pyrophosphokinase, catalytic domain"/>
    <property type="match status" value="1"/>
</dbReference>
<feature type="domain" description="Thiamin pyrophosphokinase thiamin-binding" evidence="6">
    <location>
        <begin position="145"/>
        <end position="208"/>
    </location>
</feature>
<sequence length="220" mass="25127">MKLLNLLVGGPIDLWPQALKNGQIKGDWIGVDRGNLHLIHMGIDPLVAIGDFDSLKPAEFQLIKDHISDIRQSIPEKDDTDTQLGLKVAIEEHHADRLDIYGATGGRLDHFLANLWMVLEPRFKEYAPKIRMIDKQNTITFFLPGDYTISKEPDKKYLAFVALTPMEHLTLFDEKYRLDDYQVKRPISLASNEFVGNEARFKFASGVMCVIQSKDIDRFN</sequence>
<dbReference type="EMBL" id="AZEB01000001">
    <property type="protein sequence ID" value="KRL23458.1"/>
    <property type="molecule type" value="Genomic_DNA"/>
</dbReference>
<dbReference type="GO" id="GO:0006772">
    <property type="term" value="P:thiamine metabolic process"/>
    <property type="evidence" value="ECO:0007669"/>
    <property type="project" value="UniProtKB-UniRule"/>
</dbReference>
<dbReference type="GO" id="GO:0009229">
    <property type="term" value="P:thiamine diphosphate biosynthetic process"/>
    <property type="evidence" value="ECO:0007669"/>
    <property type="project" value="InterPro"/>
</dbReference>
<dbReference type="PANTHER" id="PTHR41299:SF1">
    <property type="entry name" value="THIAMINE PYROPHOSPHOKINASE"/>
    <property type="match status" value="1"/>
</dbReference>
<dbReference type="GO" id="GO:0016301">
    <property type="term" value="F:kinase activity"/>
    <property type="evidence" value="ECO:0007669"/>
    <property type="project" value="UniProtKB-KW"/>
</dbReference>
<dbReference type="Pfam" id="PF04263">
    <property type="entry name" value="TPK_catalytic"/>
    <property type="match status" value="1"/>
</dbReference>
<comment type="caution">
    <text evidence="7">The sequence shown here is derived from an EMBL/GenBank/DDBJ whole genome shotgun (WGS) entry which is preliminary data.</text>
</comment>
<evidence type="ECO:0000256" key="2">
    <source>
        <dbReference type="ARBA" id="ARBA00022741"/>
    </source>
</evidence>
<dbReference type="InterPro" id="IPR007373">
    <property type="entry name" value="Thiamin_PyroPKinase_B1-bd"/>
</dbReference>
<evidence type="ECO:0000256" key="1">
    <source>
        <dbReference type="ARBA" id="ARBA00022679"/>
    </source>
</evidence>
<keyword evidence="2" id="KW-0547">Nucleotide-binding</keyword>
<dbReference type="PATRIC" id="fig|1423766.4.peg.181"/>